<reference evidence="1 2" key="1">
    <citation type="submission" date="2018-12" db="EMBL/GenBank/DDBJ databases">
        <title>Genome sequencing of Prevotella sp. KCOM 3155 (= JS262).</title>
        <authorList>
            <person name="Kook J.-K."/>
            <person name="Park S.-N."/>
            <person name="Lim Y.K."/>
        </authorList>
    </citation>
    <scope>NUCLEOTIDE SEQUENCE [LARGE SCALE GENOMIC DNA]</scope>
    <source>
        <strain evidence="1 2">KCOM 3155</strain>
    </source>
</reference>
<evidence type="ECO:0000313" key="2">
    <source>
        <dbReference type="Proteomes" id="UP000278983"/>
    </source>
</evidence>
<name>A0A3S0WJW2_9BACT</name>
<dbReference type="Proteomes" id="UP000278983">
    <property type="component" value="Unassembled WGS sequence"/>
</dbReference>
<sequence length="182" mass="21256">MNLYLRYFDKETLVQNVDDALNFLASIPEVGLNAELEADLREYANSEVYYPKRYKVRPRVYFIVIKTEAATMLDFKQKKALRPSTTGEGVHRDVITPSMARLSEIREGWYEGAVDFKRVVLVPTTGKHEYRDTHFVVFCKANSGLDCYNRIIDHLQTRVDSRSQFPSAKGKNFKFRYLGRWK</sequence>
<gene>
    <name evidence="1" type="ORF">EHV08_03675</name>
</gene>
<organism evidence="1 2">
    <name type="scientific">Prevotella koreensis</name>
    <dbReference type="NCBI Taxonomy" id="2490854"/>
    <lineage>
        <taxon>Bacteria</taxon>
        <taxon>Pseudomonadati</taxon>
        <taxon>Bacteroidota</taxon>
        <taxon>Bacteroidia</taxon>
        <taxon>Bacteroidales</taxon>
        <taxon>Prevotellaceae</taxon>
        <taxon>Prevotella</taxon>
    </lineage>
</organism>
<dbReference type="RefSeq" id="WP_126678079.1">
    <property type="nucleotide sequence ID" value="NZ_CAUTUZ010000001.1"/>
</dbReference>
<dbReference type="OrthoDB" id="1077392at2"/>
<dbReference type="AlphaFoldDB" id="A0A3S0WJW2"/>
<dbReference type="EMBL" id="RYYU01000001">
    <property type="protein sequence ID" value="RUL58956.1"/>
    <property type="molecule type" value="Genomic_DNA"/>
</dbReference>
<proteinExistence type="predicted"/>
<comment type="caution">
    <text evidence="1">The sequence shown here is derived from an EMBL/GenBank/DDBJ whole genome shotgun (WGS) entry which is preliminary data.</text>
</comment>
<evidence type="ECO:0000313" key="1">
    <source>
        <dbReference type="EMBL" id="RUL58956.1"/>
    </source>
</evidence>
<protein>
    <submittedName>
        <fullName evidence="1">Uncharacterized protein</fullName>
    </submittedName>
</protein>
<keyword evidence="2" id="KW-1185">Reference proteome</keyword>
<accession>A0A3S0WJW2</accession>